<dbReference type="AlphaFoldDB" id="A0A1H9W790"/>
<evidence type="ECO:0000313" key="2">
    <source>
        <dbReference type="Proteomes" id="UP000198929"/>
    </source>
</evidence>
<evidence type="ECO:0000313" key="1">
    <source>
        <dbReference type="EMBL" id="SES29649.1"/>
    </source>
</evidence>
<dbReference type="STRING" id="1121357.SAMN05661109_02574"/>
<keyword evidence="2" id="KW-1185">Reference proteome</keyword>
<protein>
    <submittedName>
        <fullName evidence="1">Uncharacterized protein</fullName>
    </submittedName>
</protein>
<dbReference type="EMBL" id="FOGQ01000017">
    <property type="protein sequence ID" value="SES29649.1"/>
    <property type="molecule type" value="Genomic_DNA"/>
</dbReference>
<sequence length="44" mass="5214">MRQRGYGPYEGIDETSLIVTAMRLSRSLDNVMRFHHSYLQTVKR</sequence>
<dbReference type="Proteomes" id="UP000198929">
    <property type="component" value="Unassembled WGS sequence"/>
</dbReference>
<reference evidence="2" key="1">
    <citation type="submission" date="2016-10" db="EMBL/GenBank/DDBJ databases">
        <authorList>
            <person name="Varghese N."/>
            <person name="Submissions S."/>
        </authorList>
    </citation>
    <scope>NUCLEOTIDE SEQUENCE [LARGE SCALE GENOMIC DNA]</scope>
    <source>
        <strain evidence="2">DSM 20524</strain>
    </source>
</reference>
<gene>
    <name evidence="1" type="ORF">SAMN05661109_02574</name>
</gene>
<organism evidence="1 2">
    <name type="scientific">Corynebacterium cystitidis DSM 20524</name>
    <dbReference type="NCBI Taxonomy" id="1121357"/>
    <lineage>
        <taxon>Bacteria</taxon>
        <taxon>Bacillati</taxon>
        <taxon>Actinomycetota</taxon>
        <taxon>Actinomycetes</taxon>
        <taxon>Mycobacteriales</taxon>
        <taxon>Corynebacteriaceae</taxon>
        <taxon>Corynebacterium</taxon>
    </lineage>
</organism>
<name>A0A1H9W790_9CORY</name>
<accession>A0A1H9W790</accession>
<proteinExistence type="predicted"/>